<reference evidence="5" key="1">
    <citation type="journal article" date="2019" name="Int. J. Syst. Evol. Microbiol.">
        <title>The Global Catalogue of Microorganisms (GCM) 10K type strain sequencing project: providing services to taxonomists for standard genome sequencing and annotation.</title>
        <authorList>
            <consortium name="The Broad Institute Genomics Platform"/>
            <consortium name="The Broad Institute Genome Sequencing Center for Infectious Disease"/>
            <person name="Wu L."/>
            <person name="Ma J."/>
        </authorList>
    </citation>
    <scope>NUCLEOTIDE SEQUENCE [LARGE SCALE GENOMIC DNA]</scope>
    <source>
        <strain evidence="5">DFY28</strain>
    </source>
</reference>
<dbReference type="InterPro" id="IPR010067">
    <property type="entry name" value="ABC_SsuA_sub-bd"/>
</dbReference>
<feature type="signal peptide" evidence="2">
    <location>
        <begin position="1"/>
        <end position="22"/>
    </location>
</feature>
<dbReference type="CDD" id="cd13558">
    <property type="entry name" value="PBP2_SsuA_like_2"/>
    <property type="match status" value="1"/>
</dbReference>
<protein>
    <submittedName>
        <fullName evidence="4">ABC transporter substrate-binding protein</fullName>
    </submittedName>
</protein>
<dbReference type="PANTHER" id="PTHR30024">
    <property type="entry name" value="ALIPHATIC SULFONATES-BINDING PROTEIN-RELATED"/>
    <property type="match status" value="1"/>
</dbReference>
<evidence type="ECO:0000259" key="3">
    <source>
        <dbReference type="SMART" id="SM00062"/>
    </source>
</evidence>
<dbReference type="PANTHER" id="PTHR30024:SF48">
    <property type="entry name" value="ABC TRANSPORTER SUBSTRATE-BINDING PROTEIN"/>
    <property type="match status" value="1"/>
</dbReference>
<keyword evidence="2" id="KW-0732">Signal</keyword>
<dbReference type="PROSITE" id="PS51257">
    <property type="entry name" value="PROKAR_LIPOPROTEIN"/>
    <property type="match status" value="1"/>
</dbReference>
<evidence type="ECO:0000313" key="5">
    <source>
        <dbReference type="Proteomes" id="UP001596098"/>
    </source>
</evidence>
<organism evidence="4 5">
    <name type="scientific">Nocardioides yefusunii</name>
    <dbReference type="NCBI Taxonomy" id="2500546"/>
    <lineage>
        <taxon>Bacteria</taxon>
        <taxon>Bacillati</taxon>
        <taxon>Actinomycetota</taxon>
        <taxon>Actinomycetes</taxon>
        <taxon>Propionibacteriales</taxon>
        <taxon>Nocardioidaceae</taxon>
        <taxon>Nocardioides</taxon>
    </lineage>
</organism>
<evidence type="ECO:0000256" key="2">
    <source>
        <dbReference type="SAM" id="SignalP"/>
    </source>
</evidence>
<comment type="caution">
    <text evidence="4">The sequence shown here is derived from an EMBL/GenBank/DDBJ whole genome shotgun (WGS) entry which is preliminary data.</text>
</comment>
<evidence type="ECO:0000256" key="1">
    <source>
        <dbReference type="ARBA" id="ARBA00010742"/>
    </source>
</evidence>
<feature type="chain" id="PRO_5045063510" evidence="2">
    <location>
        <begin position="23"/>
        <end position="320"/>
    </location>
</feature>
<keyword evidence="5" id="KW-1185">Reference proteome</keyword>
<dbReference type="Proteomes" id="UP001596098">
    <property type="component" value="Unassembled WGS sequence"/>
</dbReference>
<dbReference type="SMART" id="SM00062">
    <property type="entry name" value="PBPb"/>
    <property type="match status" value="1"/>
</dbReference>
<name>A0ABW1QXA8_9ACTN</name>
<proteinExistence type="inferred from homology"/>
<dbReference type="Gene3D" id="3.40.190.10">
    <property type="entry name" value="Periplasmic binding protein-like II"/>
    <property type="match status" value="2"/>
</dbReference>
<dbReference type="NCBIfam" id="TIGR01728">
    <property type="entry name" value="SsuA_fam"/>
    <property type="match status" value="1"/>
</dbReference>
<accession>A0ABW1QXA8</accession>
<gene>
    <name evidence="4" type="ORF">ACFPWU_10580</name>
</gene>
<dbReference type="RefSeq" id="WP_128221699.1">
    <property type="nucleotide sequence ID" value="NZ_CP034929.1"/>
</dbReference>
<comment type="similarity">
    <text evidence="1">Belongs to the bacterial solute-binding protein SsuA/TauA family.</text>
</comment>
<evidence type="ECO:0000313" key="4">
    <source>
        <dbReference type="EMBL" id="MFC6154101.1"/>
    </source>
</evidence>
<dbReference type="SUPFAM" id="SSF53850">
    <property type="entry name" value="Periplasmic binding protein-like II"/>
    <property type="match status" value="1"/>
</dbReference>
<sequence>MKNLSRTAAALAGLALAAGTLAACGGDDASADKPVLRVGVQKDGIRAVLDQAGLLKDLDYTIEWSEFAAGPPIVEAAAADQIDVAWVGSTPPIFGAANGADFKVVAAVQEADKRENSILVPKGSKITSVADLKGKEIALGRGTSAQGVLIKSLEKAGLGLDDVTPNYLAPGDGLAAFKAGEVDAWVVWDPFVTQALQEFDAVALPDAETVDNALQFEIASTKAVEDEATKKLIVDFVDRLDQAFAWAGENPDAWGEAWAKDSGLSPTVTKQVARNKKSDLFPVNDYVISESQQLADLFQGAGEFKNKVDFKSIVVDGIAK</sequence>
<dbReference type="EMBL" id="JBHSQI010000005">
    <property type="protein sequence ID" value="MFC6154101.1"/>
    <property type="molecule type" value="Genomic_DNA"/>
</dbReference>
<dbReference type="InterPro" id="IPR001638">
    <property type="entry name" value="Solute-binding_3/MltF_N"/>
</dbReference>
<dbReference type="Pfam" id="PF12974">
    <property type="entry name" value="Phosphonate-bd"/>
    <property type="match status" value="1"/>
</dbReference>
<feature type="domain" description="Solute-binding protein family 3/N-terminal" evidence="3">
    <location>
        <begin position="35"/>
        <end position="250"/>
    </location>
</feature>